<dbReference type="Proteomes" id="UP000026915">
    <property type="component" value="Chromosome 4"/>
</dbReference>
<evidence type="ECO:0000256" key="5">
    <source>
        <dbReference type="SAM" id="MobiDB-lite"/>
    </source>
</evidence>
<dbReference type="Gene3D" id="3.30.420.10">
    <property type="entry name" value="Ribonuclease H-like superfamily/Ribonuclease H"/>
    <property type="match status" value="1"/>
</dbReference>
<dbReference type="GO" id="GO:0006508">
    <property type="term" value="P:proteolysis"/>
    <property type="evidence" value="ECO:0007669"/>
    <property type="project" value="UniProtKB-KW"/>
</dbReference>
<dbReference type="Pfam" id="PF13976">
    <property type="entry name" value="gag_pre-integrs"/>
    <property type="match status" value="1"/>
</dbReference>
<evidence type="ECO:0000256" key="2">
    <source>
        <dbReference type="ARBA" id="ARBA00022723"/>
    </source>
</evidence>
<dbReference type="GO" id="GO:0046872">
    <property type="term" value="F:metal ion binding"/>
    <property type="evidence" value="ECO:0007669"/>
    <property type="project" value="UniProtKB-KW"/>
</dbReference>
<evidence type="ECO:0000259" key="6">
    <source>
        <dbReference type="Pfam" id="PF07727"/>
    </source>
</evidence>
<feature type="domain" description="GAG-pre-integrase" evidence="7">
    <location>
        <begin position="412"/>
        <end position="459"/>
    </location>
</feature>
<proteinExistence type="predicted"/>
<dbReference type="InterPro" id="IPR013103">
    <property type="entry name" value="RVT_2"/>
</dbReference>
<dbReference type="eggNOG" id="KOG0017">
    <property type="taxonomic scope" value="Eukaryota"/>
</dbReference>
<dbReference type="Pfam" id="PF07727">
    <property type="entry name" value="RVT_2"/>
    <property type="match status" value="1"/>
</dbReference>
<feature type="region of interest" description="Disordered" evidence="5">
    <location>
        <begin position="231"/>
        <end position="269"/>
    </location>
</feature>
<feature type="domain" description="Reverse transcriptase Ty1/copia-type" evidence="6">
    <location>
        <begin position="729"/>
        <end position="865"/>
    </location>
</feature>
<evidence type="ECO:0000256" key="1">
    <source>
        <dbReference type="ARBA" id="ARBA00022670"/>
    </source>
</evidence>
<feature type="compositionally biased region" description="Polar residues" evidence="5">
    <location>
        <begin position="259"/>
        <end position="269"/>
    </location>
</feature>
<dbReference type="PANTHER" id="PTHR42648:SF22">
    <property type="entry name" value="REVERSE TRANSCRIPTASE TY1_COPIA-TYPE DOMAIN-CONTAINING PROTEIN"/>
    <property type="match status" value="1"/>
</dbReference>
<dbReference type="AlphaFoldDB" id="A0A061EH95"/>
<protein>
    <submittedName>
        <fullName evidence="9">Uncharacterized protein</fullName>
    </submittedName>
</protein>
<dbReference type="InParanoid" id="A0A061EH95"/>
<gene>
    <name evidence="9" type="ORF">TCM_019488</name>
</gene>
<dbReference type="InterPro" id="IPR043502">
    <property type="entry name" value="DNA/RNA_pol_sf"/>
</dbReference>
<evidence type="ECO:0000313" key="10">
    <source>
        <dbReference type="Proteomes" id="UP000026915"/>
    </source>
</evidence>
<organism evidence="9 10">
    <name type="scientific">Theobroma cacao</name>
    <name type="common">Cacao</name>
    <name type="synonym">Cocoa</name>
    <dbReference type="NCBI Taxonomy" id="3641"/>
    <lineage>
        <taxon>Eukaryota</taxon>
        <taxon>Viridiplantae</taxon>
        <taxon>Streptophyta</taxon>
        <taxon>Embryophyta</taxon>
        <taxon>Tracheophyta</taxon>
        <taxon>Spermatophyta</taxon>
        <taxon>Magnoliopsida</taxon>
        <taxon>eudicotyledons</taxon>
        <taxon>Gunneridae</taxon>
        <taxon>Pentapetalae</taxon>
        <taxon>rosids</taxon>
        <taxon>malvids</taxon>
        <taxon>Malvales</taxon>
        <taxon>Malvaceae</taxon>
        <taxon>Byttnerioideae</taxon>
        <taxon>Theobroma</taxon>
    </lineage>
</organism>
<keyword evidence="1" id="KW-0645">Protease</keyword>
<feature type="compositionally biased region" description="Gly residues" evidence="5">
    <location>
        <begin position="231"/>
        <end position="254"/>
    </location>
</feature>
<keyword evidence="4" id="KW-0378">Hydrolase</keyword>
<dbReference type="GO" id="GO:0003676">
    <property type="term" value="F:nucleic acid binding"/>
    <property type="evidence" value="ECO:0007669"/>
    <property type="project" value="InterPro"/>
</dbReference>
<dbReference type="SUPFAM" id="SSF53098">
    <property type="entry name" value="Ribonuclease H-like"/>
    <property type="match status" value="1"/>
</dbReference>
<keyword evidence="3" id="KW-0064">Aspartyl protease</keyword>
<dbReference type="InterPro" id="IPR025724">
    <property type="entry name" value="GAG-pre-integrase_dom"/>
</dbReference>
<dbReference type="GO" id="GO:0004190">
    <property type="term" value="F:aspartic-type endopeptidase activity"/>
    <property type="evidence" value="ECO:0007669"/>
    <property type="project" value="UniProtKB-KW"/>
</dbReference>
<evidence type="ECO:0000313" key="9">
    <source>
        <dbReference type="EMBL" id="EOY04221.1"/>
    </source>
</evidence>
<sequence>MALEGSKSVEVVSSHHKIVDVMLAGDGLNFVEWKSLVKVNVRGLGNEAHLTDPCPEKEDAAKVWMIDDGRLFSQIFNCIDRKMVLSMQHTTTIKELQELLHGCFSGTKNMKILYSLSQKVSRPSQNGRTIMDYYYDYKRANEDFYTALLLSTDVAKKKEQCGKLFVFSWLSSVNSEYDVIHSQLLANKDVSSLFDVVTTVLSVTKESVFTTSDVSDRSALVSQGTNGFGSGYRGGSGGGKGNFRGGRGGKGASGCGASQVSDSTTPSTEGHTIIISDEEFSTYIQFQKSQQPSFSSTATLVKTGNPTASLSSSSHHWVIDSSATDHMTENSGILSTYRHSNLCPNVTLANGSTTKVLGSGSTSVTSSLPLSSILHLPHFPFKLMSISQITKSLNCCVAFFPTIVALPSAGASIACSSDLSPFLLHSQLGHPSLSELNKMCPELISESSLPCDSCEFAKHRHVPYVPYVSRVNKRATFLFELVHFDVWGPCPVTSKTNFKYFVTLVDDFSRSTWLYLMKSRSKLFSIFVAFWAEIRTQFHSNIRILRSDNCGIPNGGPTPSIIHQSSCIVTPQQNGVAERKNRHPMEVARALTVRQVSCSRDVTFFEHSPFFASLPSFIAETEPADGFLIYIVSNLSLDTLSLSSQPPITQVYTHCHGTDAALLQLVDTSSDSILIPTSTSVDSDLDLPIALQKTLTETLSHDGWQTAMEEEMLALETNSTWNLISLPSAATHHWPVDQLDEKNAFLHINLREEVCMEQPPGFVAQGDFGKVCKLRISVYGLKQSPRAWFERFSDVVLEFGLLQSSCDHTMFFRHTDNGCILLVVYVDDIVITGSDEQGIHDLKVFLQEKFQTKDLGSLKYCLGIEEIYYRILWVVAGNLVSWKSKKQNVVSRSSAESEYCTVAQTTCKLMRIHHLLEEIGFSDSSLMRLWCDNQATMHISSNPVFHESTKHLEVDCHFVREKIQQKLISTSYVSRGEQLADLFTKNLSRVSIDYICNKRGMINIYAPA</sequence>
<evidence type="ECO:0000256" key="3">
    <source>
        <dbReference type="ARBA" id="ARBA00022750"/>
    </source>
</evidence>
<dbReference type="CDD" id="cd09272">
    <property type="entry name" value="RNase_HI_RT_Ty1"/>
    <property type="match status" value="1"/>
</dbReference>
<dbReference type="SUPFAM" id="SSF56672">
    <property type="entry name" value="DNA/RNA polymerases"/>
    <property type="match status" value="1"/>
</dbReference>
<evidence type="ECO:0000259" key="8">
    <source>
        <dbReference type="Pfam" id="PF22936"/>
    </source>
</evidence>
<accession>A0A061EH95</accession>
<dbReference type="HOGENOM" id="CLU_001650_3_0_1"/>
<dbReference type="Gramene" id="EOY04221">
    <property type="protein sequence ID" value="EOY04221"/>
    <property type="gene ID" value="TCM_019488"/>
</dbReference>
<dbReference type="InterPro" id="IPR039537">
    <property type="entry name" value="Retrotran_Ty1/copia-like"/>
</dbReference>
<reference evidence="9 10" key="1">
    <citation type="journal article" date="2013" name="Genome Biol.">
        <title>The genome sequence of the most widely cultivated cacao type and its use to identify candidate genes regulating pod color.</title>
        <authorList>
            <person name="Motamayor J.C."/>
            <person name="Mockaitis K."/>
            <person name="Schmutz J."/>
            <person name="Haiminen N."/>
            <person name="Iii D.L."/>
            <person name="Cornejo O."/>
            <person name="Findley S.D."/>
            <person name="Zheng P."/>
            <person name="Utro F."/>
            <person name="Royaert S."/>
            <person name="Saski C."/>
            <person name="Jenkins J."/>
            <person name="Podicheti R."/>
            <person name="Zhao M."/>
            <person name="Scheffler B.E."/>
            <person name="Stack J.C."/>
            <person name="Feltus F.A."/>
            <person name="Mustiga G.M."/>
            <person name="Amores F."/>
            <person name="Phillips W."/>
            <person name="Marelli J.P."/>
            <person name="May G.D."/>
            <person name="Shapiro H."/>
            <person name="Ma J."/>
            <person name="Bustamante C.D."/>
            <person name="Schnell R.J."/>
            <person name="Main D."/>
            <person name="Gilbert D."/>
            <person name="Parida L."/>
            <person name="Kuhn D.N."/>
        </authorList>
    </citation>
    <scope>NUCLEOTIDE SEQUENCE [LARGE SCALE GENOMIC DNA]</scope>
    <source>
        <strain evidence="10">cv. Matina 1-6</strain>
    </source>
</reference>
<keyword evidence="2" id="KW-0479">Metal-binding</keyword>
<dbReference type="InterPro" id="IPR054722">
    <property type="entry name" value="PolX-like_BBD"/>
</dbReference>
<evidence type="ECO:0000259" key="7">
    <source>
        <dbReference type="Pfam" id="PF13976"/>
    </source>
</evidence>
<name>A0A061EH95_THECC</name>
<keyword evidence="10" id="KW-1185">Reference proteome</keyword>
<dbReference type="Pfam" id="PF22936">
    <property type="entry name" value="Pol_BBD"/>
    <property type="match status" value="1"/>
</dbReference>
<dbReference type="InterPro" id="IPR036397">
    <property type="entry name" value="RNaseH_sf"/>
</dbReference>
<dbReference type="EMBL" id="CM001882">
    <property type="protein sequence ID" value="EOY04221.1"/>
    <property type="molecule type" value="Genomic_DNA"/>
</dbReference>
<dbReference type="PANTHER" id="PTHR42648">
    <property type="entry name" value="TRANSPOSASE, PUTATIVE-RELATED"/>
    <property type="match status" value="1"/>
</dbReference>
<feature type="domain" description="Retrovirus-related Pol polyprotein from transposon TNT 1-94-like beta-barrel" evidence="8">
    <location>
        <begin position="317"/>
        <end position="391"/>
    </location>
</feature>
<dbReference type="InterPro" id="IPR012337">
    <property type="entry name" value="RNaseH-like_sf"/>
</dbReference>
<dbReference type="OMA" id="SAESEYC"/>
<evidence type="ECO:0000256" key="4">
    <source>
        <dbReference type="ARBA" id="ARBA00022801"/>
    </source>
</evidence>